<protein>
    <recommendedName>
        <fullName evidence="3">LamG-like jellyroll fold domain-containing protein</fullName>
    </recommendedName>
</protein>
<dbReference type="SUPFAM" id="SSF49899">
    <property type="entry name" value="Concanavalin A-like lectins/glucanases"/>
    <property type="match status" value="1"/>
</dbReference>
<organism evidence="1 2">
    <name type="scientific">Endozoicomonas montiporae</name>
    <dbReference type="NCBI Taxonomy" id="1027273"/>
    <lineage>
        <taxon>Bacteria</taxon>
        <taxon>Pseudomonadati</taxon>
        <taxon>Pseudomonadota</taxon>
        <taxon>Gammaproteobacteria</taxon>
        <taxon>Oceanospirillales</taxon>
        <taxon>Endozoicomonadaceae</taxon>
        <taxon>Endozoicomonas</taxon>
    </lineage>
</organism>
<reference evidence="1 2" key="1">
    <citation type="submission" date="2014-06" db="EMBL/GenBank/DDBJ databases">
        <title>Whole Genome Sequences of Three Symbiotic Endozoicomonas Bacteria.</title>
        <authorList>
            <person name="Neave M.J."/>
            <person name="Apprill A."/>
            <person name="Voolstra C.R."/>
        </authorList>
    </citation>
    <scope>NUCLEOTIDE SEQUENCE [LARGE SCALE GENOMIC DNA]</scope>
    <source>
        <strain evidence="1 2">LMG 24815</strain>
    </source>
</reference>
<dbReference type="RefSeq" id="WP_034873095.1">
    <property type="nucleotide sequence ID" value="NZ_JOKG01000001.1"/>
</dbReference>
<keyword evidence="2" id="KW-1185">Reference proteome</keyword>
<evidence type="ECO:0008006" key="3">
    <source>
        <dbReference type="Google" id="ProtNLM"/>
    </source>
</evidence>
<accession>A0A081NBK4</accession>
<sequence>MSDFTDLVNSLHPLAWYRLNETEGSSLSDSARFYDATATDIQVQEALSLFPGTYGAHFNGNTSLATTDIHSALQITGDITIAGLIKPTGSMTGSKYLIHCSTSGESMTENFLWGFGIRDGKFRWFHENSFGTNVSVSGVTFDFQLDTEYFYAAVRDSASQTIHFYINGILQESISYSYNADGGEVCPAMIGGIAPGGSNFEGHAAEIMLFDYRLTTEQVMALYNAGINQIVTQQYQVSGTIYENDSPSEKDVLACTWETGELLARSRSNSAGDYHLIWDNYDKEVLVVALDDWGAEWQPDTLYQTGDIIRPTYFTGYVYECTVSGTSNSAEPQWWIEAEEQQAVGTAQFKVKPFNRPLAHAPVTPELVVES</sequence>
<dbReference type="Gene3D" id="2.60.120.200">
    <property type="match status" value="1"/>
</dbReference>
<dbReference type="AlphaFoldDB" id="A0A081NBK4"/>
<name>A0A081NBK4_9GAMM</name>
<gene>
    <name evidence="1" type="ORF">GZ77_04715</name>
</gene>
<evidence type="ECO:0000313" key="2">
    <source>
        <dbReference type="Proteomes" id="UP000028006"/>
    </source>
</evidence>
<dbReference type="Proteomes" id="UP000028006">
    <property type="component" value="Unassembled WGS sequence"/>
</dbReference>
<dbReference type="InterPro" id="IPR013320">
    <property type="entry name" value="ConA-like_dom_sf"/>
</dbReference>
<comment type="caution">
    <text evidence="1">The sequence shown here is derived from an EMBL/GenBank/DDBJ whole genome shotgun (WGS) entry which is preliminary data.</text>
</comment>
<dbReference type="eggNOG" id="ENOG503322Q">
    <property type="taxonomic scope" value="Bacteria"/>
</dbReference>
<evidence type="ECO:0000313" key="1">
    <source>
        <dbReference type="EMBL" id="KEQ15827.1"/>
    </source>
</evidence>
<dbReference type="Pfam" id="PF13385">
    <property type="entry name" value="Laminin_G_3"/>
    <property type="match status" value="1"/>
</dbReference>
<dbReference type="EMBL" id="JOKG01000001">
    <property type="protein sequence ID" value="KEQ15827.1"/>
    <property type="molecule type" value="Genomic_DNA"/>
</dbReference>
<proteinExistence type="predicted"/>